<feature type="region of interest" description="Disordered" evidence="1">
    <location>
        <begin position="1"/>
        <end position="60"/>
    </location>
</feature>
<proteinExistence type="predicted"/>
<gene>
    <name evidence="2" type="ORF">OSTQU699_LOCUS2493</name>
</gene>
<feature type="region of interest" description="Disordered" evidence="1">
    <location>
        <begin position="311"/>
        <end position="330"/>
    </location>
</feature>
<dbReference type="EMBL" id="CAJHUC010000608">
    <property type="protein sequence ID" value="CAD7697132.1"/>
    <property type="molecule type" value="Genomic_DNA"/>
</dbReference>
<feature type="compositionally biased region" description="Acidic residues" evidence="1">
    <location>
        <begin position="10"/>
        <end position="22"/>
    </location>
</feature>
<keyword evidence="3" id="KW-1185">Reference proteome</keyword>
<evidence type="ECO:0000313" key="2">
    <source>
        <dbReference type="EMBL" id="CAD7697132.1"/>
    </source>
</evidence>
<sequence>MKPVPPQSDTLEDCDLDSENEENNNRASTDESLTVDGSSQGTGDDGSNGGERECGPIKRRPRCRVEAAPIAARGDASDVMNELKSFLQFKREAHLKEAAKAAPSVKHARCSNVPTHCACDPSCQQGPNFAAKRFHQPTAQIHHSDAYGLEAMGSKASHGFPSEGLAGSQERRDGSYLAWSHTVAQQLIAQLLQAGHSRHESLEGVVAWMSSSGAPVHSGAGTLPTSRSHAESLHRAFGNGLGCGVLSVPQGRWAPGTGSVGAGPNGAPNLALGFSDAAGARMNVDGSGAGMPEGVNCCGGRSGTPNVGYNPLGFASGAQGPHTSTEHARVGGRELAGQMDGPSCGRPDQGGQALGLPAGILDPGVHAMNAAKVQKLLGLMNLNFTLNGSKARGATIAGACLPAGFVADRCALLPSRLNPIAQPFAAKPPALKMDDAARMDAMLSYGALDVGAGGMGHNGLERLRSADLTGVNWVT</sequence>
<reference evidence="2" key="1">
    <citation type="submission" date="2020-12" db="EMBL/GenBank/DDBJ databases">
        <authorList>
            <person name="Iha C."/>
        </authorList>
    </citation>
    <scope>NUCLEOTIDE SEQUENCE</scope>
</reference>
<dbReference type="AlphaFoldDB" id="A0A8S1ITZ5"/>
<organism evidence="2 3">
    <name type="scientific">Ostreobium quekettii</name>
    <dbReference type="NCBI Taxonomy" id="121088"/>
    <lineage>
        <taxon>Eukaryota</taxon>
        <taxon>Viridiplantae</taxon>
        <taxon>Chlorophyta</taxon>
        <taxon>core chlorophytes</taxon>
        <taxon>Ulvophyceae</taxon>
        <taxon>TCBD clade</taxon>
        <taxon>Bryopsidales</taxon>
        <taxon>Ostreobineae</taxon>
        <taxon>Ostreobiaceae</taxon>
        <taxon>Ostreobium</taxon>
    </lineage>
</organism>
<evidence type="ECO:0000313" key="3">
    <source>
        <dbReference type="Proteomes" id="UP000708148"/>
    </source>
</evidence>
<dbReference type="Proteomes" id="UP000708148">
    <property type="component" value="Unassembled WGS sequence"/>
</dbReference>
<evidence type="ECO:0000256" key="1">
    <source>
        <dbReference type="SAM" id="MobiDB-lite"/>
    </source>
</evidence>
<protein>
    <submittedName>
        <fullName evidence="2">Uncharacterized protein</fullName>
    </submittedName>
</protein>
<name>A0A8S1ITZ5_9CHLO</name>
<accession>A0A8S1ITZ5</accession>
<comment type="caution">
    <text evidence="2">The sequence shown here is derived from an EMBL/GenBank/DDBJ whole genome shotgun (WGS) entry which is preliminary data.</text>
</comment>